<dbReference type="AlphaFoldDB" id="A0A100JS74"/>
<protein>
    <submittedName>
        <fullName evidence="2">Uncharacterized protein</fullName>
    </submittedName>
</protein>
<evidence type="ECO:0000313" key="3">
    <source>
        <dbReference type="Proteomes" id="UP000067448"/>
    </source>
</evidence>
<accession>A0A100JS74</accession>
<comment type="caution">
    <text evidence="2">The sequence shown here is derived from an EMBL/GenBank/DDBJ whole genome shotgun (WGS) entry which is preliminary data.</text>
</comment>
<proteinExistence type="predicted"/>
<organism evidence="2 3">
    <name type="scientific">Streptomyces scabiei</name>
    <dbReference type="NCBI Taxonomy" id="1930"/>
    <lineage>
        <taxon>Bacteria</taxon>
        <taxon>Bacillati</taxon>
        <taxon>Actinomycetota</taxon>
        <taxon>Actinomycetes</taxon>
        <taxon>Kitasatosporales</taxon>
        <taxon>Streptomycetaceae</taxon>
        <taxon>Streptomyces</taxon>
    </lineage>
</organism>
<sequence length="46" mass="4784">MTGGGMSNDYDGAVPLLRGHPPAASAAAKMDHHRKISAHYRAGRGP</sequence>
<name>A0A100JS74_STRSC</name>
<dbReference type="EMBL" id="BCMM01000025">
    <property type="protein sequence ID" value="GAQ64723.1"/>
    <property type="molecule type" value="Genomic_DNA"/>
</dbReference>
<feature type="compositionally biased region" description="Basic residues" evidence="1">
    <location>
        <begin position="31"/>
        <end position="46"/>
    </location>
</feature>
<gene>
    <name evidence="2" type="ORF">SsS58_05127</name>
</gene>
<evidence type="ECO:0000256" key="1">
    <source>
        <dbReference type="SAM" id="MobiDB-lite"/>
    </source>
</evidence>
<reference evidence="3" key="3">
    <citation type="submission" date="2016-02" db="EMBL/GenBank/DDBJ databases">
        <title>Draft genome of pathogenic Streptomyces sp. in Japan.</title>
        <authorList>
            <person name="Tomihama T."/>
            <person name="Ikenaga M."/>
            <person name="Sakai M."/>
            <person name="Okubo T."/>
            <person name="Ikeda S."/>
        </authorList>
    </citation>
    <scope>NUCLEOTIDE SEQUENCE [LARGE SCALE GENOMIC DNA]</scope>
    <source>
        <strain evidence="3">S58</strain>
    </source>
</reference>
<feature type="region of interest" description="Disordered" evidence="1">
    <location>
        <begin position="21"/>
        <end position="46"/>
    </location>
</feature>
<dbReference type="Proteomes" id="UP000067448">
    <property type="component" value="Unassembled WGS sequence"/>
</dbReference>
<reference evidence="2 3" key="2">
    <citation type="journal article" date="2016" name="Genome Announc.">
        <title>Draft Genome Sequences of Streptomyces scabiei S58, Streptomyces turgidiscabies T45, and Streptomyces acidiscabies a10, the Pathogens of Potato Common Scab, Isolated in Japan.</title>
        <authorList>
            <person name="Tomihama T."/>
            <person name="Nishi Y."/>
            <person name="Sakai M."/>
            <person name="Ikenaga M."/>
            <person name="Okubo T."/>
            <person name="Ikeda S."/>
        </authorList>
    </citation>
    <scope>NUCLEOTIDE SEQUENCE [LARGE SCALE GENOMIC DNA]</scope>
    <source>
        <strain evidence="2 3">S58</strain>
    </source>
</reference>
<evidence type="ECO:0000313" key="2">
    <source>
        <dbReference type="EMBL" id="GAQ64723.1"/>
    </source>
</evidence>
<reference evidence="3" key="1">
    <citation type="submission" date="2015-11" db="EMBL/GenBank/DDBJ databases">
        <authorList>
            <consortium name="Cross-ministerial Strategic Innovation Promotion Program (SIP) consortium"/>
            <person name="Tomihama T."/>
            <person name="Ikenaga M."/>
            <person name="Sakai M."/>
            <person name="Okubo T."/>
            <person name="Ikeda S."/>
        </authorList>
    </citation>
    <scope>NUCLEOTIDE SEQUENCE [LARGE SCALE GENOMIC DNA]</scope>
    <source>
        <strain evidence="3">S58</strain>
    </source>
</reference>